<keyword evidence="2" id="KW-1185">Reference proteome</keyword>
<dbReference type="EMBL" id="SMMG02000002">
    <property type="protein sequence ID" value="KAA3484551.1"/>
    <property type="molecule type" value="Genomic_DNA"/>
</dbReference>
<accession>A0A5B6WRL6</accession>
<sequence length="126" mass="15117">MERIRNDLVRKEPLHREGRDVDIPRIIDDRDRPIREHVVPILDDLNPGIAQHFKLKPVKFQMLQIVGQFSGLPAEDPRLHLRPFLENAKLRNDIMSFRQFEDEILYEAWKRFEGLIRKCLMHGFQH</sequence>
<dbReference type="Proteomes" id="UP000325315">
    <property type="component" value="Unassembled WGS sequence"/>
</dbReference>
<organism evidence="1 2">
    <name type="scientific">Gossypium australe</name>
    <dbReference type="NCBI Taxonomy" id="47621"/>
    <lineage>
        <taxon>Eukaryota</taxon>
        <taxon>Viridiplantae</taxon>
        <taxon>Streptophyta</taxon>
        <taxon>Embryophyta</taxon>
        <taxon>Tracheophyta</taxon>
        <taxon>Spermatophyta</taxon>
        <taxon>Magnoliopsida</taxon>
        <taxon>eudicotyledons</taxon>
        <taxon>Gunneridae</taxon>
        <taxon>Pentapetalae</taxon>
        <taxon>rosids</taxon>
        <taxon>malvids</taxon>
        <taxon>Malvales</taxon>
        <taxon>Malvaceae</taxon>
        <taxon>Malvoideae</taxon>
        <taxon>Gossypium</taxon>
    </lineage>
</organism>
<evidence type="ECO:0000313" key="2">
    <source>
        <dbReference type="Proteomes" id="UP000325315"/>
    </source>
</evidence>
<dbReference type="OrthoDB" id="1749313at2759"/>
<reference evidence="2" key="1">
    <citation type="journal article" date="2019" name="Plant Biotechnol. J.">
        <title>Genome sequencing of the Australian wild diploid species Gossypium australe highlights disease resistance and delayed gland morphogenesis.</title>
        <authorList>
            <person name="Cai Y."/>
            <person name="Cai X."/>
            <person name="Wang Q."/>
            <person name="Wang P."/>
            <person name="Zhang Y."/>
            <person name="Cai C."/>
            <person name="Xu Y."/>
            <person name="Wang K."/>
            <person name="Zhou Z."/>
            <person name="Wang C."/>
            <person name="Geng S."/>
            <person name="Li B."/>
            <person name="Dong Q."/>
            <person name="Hou Y."/>
            <person name="Wang H."/>
            <person name="Ai P."/>
            <person name="Liu Z."/>
            <person name="Yi F."/>
            <person name="Sun M."/>
            <person name="An G."/>
            <person name="Cheng J."/>
            <person name="Zhang Y."/>
            <person name="Shi Q."/>
            <person name="Xie Y."/>
            <person name="Shi X."/>
            <person name="Chang Y."/>
            <person name="Huang F."/>
            <person name="Chen Y."/>
            <person name="Hong S."/>
            <person name="Mi L."/>
            <person name="Sun Q."/>
            <person name="Zhang L."/>
            <person name="Zhou B."/>
            <person name="Peng R."/>
            <person name="Zhang X."/>
            <person name="Liu F."/>
        </authorList>
    </citation>
    <scope>NUCLEOTIDE SEQUENCE [LARGE SCALE GENOMIC DNA]</scope>
    <source>
        <strain evidence="2">cv. PA1801</strain>
    </source>
</reference>
<dbReference type="AlphaFoldDB" id="A0A5B6WRL6"/>
<protein>
    <submittedName>
        <fullName evidence="1">Aspartic proteinase CDR1-like</fullName>
    </submittedName>
</protein>
<comment type="caution">
    <text evidence="1">The sequence shown here is derived from an EMBL/GenBank/DDBJ whole genome shotgun (WGS) entry which is preliminary data.</text>
</comment>
<evidence type="ECO:0000313" key="1">
    <source>
        <dbReference type="EMBL" id="KAA3484551.1"/>
    </source>
</evidence>
<name>A0A5B6WRL6_9ROSI</name>
<proteinExistence type="predicted"/>
<gene>
    <name evidence="1" type="ORF">EPI10_006627</name>
</gene>